<reference evidence="2 3" key="1">
    <citation type="submission" date="2024-10" db="EMBL/GenBank/DDBJ databases">
        <title>Updated reference genomes for cyclostephanoid diatoms.</title>
        <authorList>
            <person name="Roberts W.R."/>
            <person name="Alverson A.J."/>
        </authorList>
    </citation>
    <scope>NUCLEOTIDE SEQUENCE [LARGE SCALE GENOMIC DNA]</scope>
    <source>
        <strain evidence="2 3">AJA232-27</strain>
    </source>
</reference>
<name>A0ABD3MP30_9STRA</name>
<comment type="caution">
    <text evidence="2">The sequence shown here is derived from an EMBL/GenBank/DDBJ whole genome shotgun (WGS) entry which is preliminary data.</text>
</comment>
<dbReference type="AlphaFoldDB" id="A0ABD3MP30"/>
<gene>
    <name evidence="2" type="ORF">ACHAWU_002335</name>
</gene>
<evidence type="ECO:0000313" key="3">
    <source>
        <dbReference type="Proteomes" id="UP001530293"/>
    </source>
</evidence>
<accession>A0ABD3MP30</accession>
<dbReference type="EMBL" id="JALLBG020000096">
    <property type="protein sequence ID" value="KAL3765417.1"/>
    <property type="molecule type" value="Genomic_DNA"/>
</dbReference>
<evidence type="ECO:0000313" key="2">
    <source>
        <dbReference type="EMBL" id="KAL3765417.1"/>
    </source>
</evidence>
<evidence type="ECO:0000256" key="1">
    <source>
        <dbReference type="SAM" id="MobiDB-lite"/>
    </source>
</evidence>
<keyword evidence="3" id="KW-1185">Reference proteome</keyword>
<organism evidence="2 3">
    <name type="scientific">Discostella pseudostelligera</name>
    <dbReference type="NCBI Taxonomy" id="259834"/>
    <lineage>
        <taxon>Eukaryota</taxon>
        <taxon>Sar</taxon>
        <taxon>Stramenopiles</taxon>
        <taxon>Ochrophyta</taxon>
        <taxon>Bacillariophyta</taxon>
        <taxon>Coscinodiscophyceae</taxon>
        <taxon>Thalassiosirophycidae</taxon>
        <taxon>Stephanodiscales</taxon>
        <taxon>Stephanodiscaceae</taxon>
        <taxon>Discostella</taxon>
    </lineage>
</organism>
<feature type="region of interest" description="Disordered" evidence="1">
    <location>
        <begin position="15"/>
        <end position="40"/>
    </location>
</feature>
<protein>
    <submittedName>
        <fullName evidence="2">Uncharacterized protein</fullName>
    </submittedName>
</protein>
<dbReference type="Proteomes" id="UP001530293">
    <property type="component" value="Unassembled WGS sequence"/>
</dbReference>
<sequence length="140" mass="14793">MAAAAASIATISSSPSSAATTTTTTTSLSSSKPLTPSSLLSDSSKVVSAVLSSNPFPAGYHPLGYSLTKLGKTFLEFGRSNESDVGVFLLTLKGGRRRNIKSLKQQWTTIVRISKGGDHMRVLRKLPEIVEFCLAAGFID</sequence>
<proteinExistence type="predicted"/>